<reference evidence="1" key="1">
    <citation type="submission" date="2021-01" db="EMBL/GenBank/DDBJ databases">
        <authorList>
            <person name="Sun Q."/>
        </authorList>
    </citation>
    <scope>NUCLEOTIDE SEQUENCE</scope>
    <source>
        <strain evidence="1">YIM B02566</strain>
    </source>
</reference>
<comment type="caution">
    <text evidence="1">The sequence shown here is derived from an EMBL/GenBank/DDBJ whole genome shotgun (WGS) entry which is preliminary data.</text>
</comment>
<protein>
    <submittedName>
        <fullName evidence="1">Uncharacterized protein</fullName>
    </submittedName>
</protein>
<name>A0ACC5R436_9HYPH</name>
<organism evidence="1 2">
    <name type="scientific">Taklimakanibacter albus</name>
    <dbReference type="NCBI Taxonomy" id="2800327"/>
    <lineage>
        <taxon>Bacteria</taxon>
        <taxon>Pseudomonadati</taxon>
        <taxon>Pseudomonadota</taxon>
        <taxon>Alphaproteobacteria</taxon>
        <taxon>Hyphomicrobiales</taxon>
        <taxon>Aestuariivirgaceae</taxon>
        <taxon>Taklimakanibacter</taxon>
    </lineage>
</organism>
<evidence type="ECO:0000313" key="1">
    <source>
        <dbReference type="EMBL" id="MBK1867332.1"/>
    </source>
</evidence>
<dbReference type="Proteomes" id="UP000616151">
    <property type="component" value="Unassembled WGS sequence"/>
</dbReference>
<keyword evidence="2" id="KW-1185">Reference proteome</keyword>
<dbReference type="EMBL" id="JAENHL010000007">
    <property type="protein sequence ID" value="MBK1867332.1"/>
    <property type="molecule type" value="Genomic_DNA"/>
</dbReference>
<accession>A0ACC5R436</accession>
<gene>
    <name evidence="1" type="ORF">JHL16_13330</name>
</gene>
<sequence length="133" mass="13999">MQRRSFTSALRRGRASWSVLTLYALLIPILLGLLPKPDATAEFLLLRDLANAEVCSMSGAPQVPGQPVQHQPDCILCATACPLSGSVAAASAAPDVEFPLPRQNVLALASPKVFALSTFGLFSSDIQSRGPPA</sequence>
<evidence type="ECO:0000313" key="2">
    <source>
        <dbReference type="Proteomes" id="UP000616151"/>
    </source>
</evidence>
<proteinExistence type="predicted"/>